<dbReference type="STRING" id="573321.SAMN04488505_107215"/>
<dbReference type="RefSeq" id="WP_089918250.1">
    <property type="nucleotide sequence ID" value="NZ_FOBB01000007.1"/>
</dbReference>
<gene>
    <name evidence="1" type="ORF">SAMN04488505_107215</name>
</gene>
<reference evidence="1 2" key="1">
    <citation type="submission" date="2016-10" db="EMBL/GenBank/DDBJ databases">
        <authorList>
            <person name="de Groot N.N."/>
        </authorList>
    </citation>
    <scope>NUCLEOTIDE SEQUENCE [LARGE SCALE GENOMIC DNA]</scope>
    <source>
        <strain evidence="1 2">DSM 21039</strain>
    </source>
</reference>
<keyword evidence="2" id="KW-1185">Reference proteome</keyword>
<evidence type="ECO:0000313" key="1">
    <source>
        <dbReference type="EMBL" id="SEM98123.1"/>
    </source>
</evidence>
<dbReference type="GO" id="GO:0005975">
    <property type="term" value="P:carbohydrate metabolic process"/>
    <property type="evidence" value="ECO:0007669"/>
    <property type="project" value="InterPro"/>
</dbReference>
<evidence type="ECO:0000313" key="2">
    <source>
        <dbReference type="Proteomes" id="UP000198984"/>
    </source>
</evidence>
<dbReference type="Gene3D" id="3.20.20.370">
    <property type="entry name" value="Glycoside hydrolase/deacetylase"/>
    <property type="match status" value="1"/>
</dbReference>
<dbReference type="NCBIfam" id="NF003816">
    <property type="entry name" value="PRK05406.1-5"/>
    <property type="match status" value="1"/>
</dbReference>
<sequence length="246" mass="26530">MAYIDLNCDMGEGLDTDSAIMPFISSANIACGYHAGNKDTMLHTATLAVQHKVAIGAHPGFADKENFGRTEQHLTDNALYDLVTTQVYALQVICRSLHAPLVHVKPHGALYNMAAKDANMARIIARAIHDVDKKLCLFGLSNSQLITAAKAAGLKTASEVFADRTYQDDGSLTPRSQANALIDSEEQAIQQVLQMVNQQKVTTVNGHTIPLTADTICIHGDGAHAVAFARAVHAALHDHHLTIRHP</sequence>
<organism evidence="1 2">
    <name type="scientific">Chitinophaga rupis</name>
    <dbReference type="NCBI Taxonomy" id="573321"/>
    <lineage>
        <taxon>Bacteria</taxon>
        <taxon>Pseudomonadati</taxon>
        <taxon>Bacteroidota</taxon>
        <taxon>Chitinophagia</taxon>
        <taxon>Chitinophagales</taxon>
        <taxon>Chitinophagaceae</taxon>
        <taxon>Chitinophaga</taxon>
    </lineage>
</organism>
<dbReference type="AlphaFoldDB" id="A0A1H8CSK8"/>
<dbReference type="Pfam" id="PF03746">
    <property type="entry name" value="LamB_YcsF"/>
    <property type="match status" value="1"/>
</dbReference>
<accession>A0A1H8CSK8</accession>
<dbReference type="SUPFAM" id="SSF88713">
    <property type="entry name" value="Glycoside hydrolase/deacetylase"/>
    <property type="match status" value="1"/>
</dbReference>
<dbReference type="Proteomes" id="UP000198984">
    <property type="component" value="Unassembled WGS sequence"/>
</dbReference>
<dbReference type="InterPro" id="IPR005501">
    <property type="entry name" value="LamB/YcsF/PxpA-like"/>
</dbReference>
<dbReference type="PANTHER" id="PTHR30292">
    <property type="entry name" value="UNCHARACTERIZED PROTEIN YBGL-RELATED"/>
    <property type="match status" value="1"/>
</dbReference>
<protein>
    <submittedName>
        <fullName evidence="1">UPF0271 protein</fullName>
    </submittedName>
</protein>
<dbReference type="NCBIfam" id="NF003814">
    <property type="entry name" value="PRK05406.1-3"/>
    <property type="match status" value="1"/>
</dbReference>
<proteinExistence type="predicted"/>
<name>A0A1H8CSK8_9BACT</name>
<dbReference type="InterPro" id="IPR011330">
    <property type="entry name" value="Glyco_hydro/deAcase_b/a-brl"/>
</dbReference>
<dbReference type="OrthoDB" id="9773478at2"/>
<dbReference type="PANTHER" id="PTHR30292:SF0">
    <property type="entry name" value="5-OXOPROLINASE SUBUNIT A"/>
    <property type="match status" value="1"/>
</dbReference>
<dbReference type="CDD" id="cd10787">
    <property type="entry name" value="LamB_YcsF_like"/>
    <property type="match status" value="1"/>
</dbReference>
<dbReference type="EMBL" id="FOBB01000007">
    <property type="protein sequence ID" value="SEM98123.1"/>
    <property type="molecule type" value="Genomic_DNA"/>
</dbReference>